<dbReference type="HOGENOM" id="CLU_629558_0_0_0"/>
<feature type="compositionally biased region" description="Polar residues" evidence="5">
    <location>
        <begin position="179"/>
        <end position="188"/>
    </location>
</feature>
<protein>
    <submittedName>
        <fullName evidence="8">OmpA family domain protein</fullName>
    </submittedName>
</protein>
<comment type="subcellular location">
    <subcellularLocation>
        <location evidence="1">Cell outer membrane</location>
    </subcellularLocation>
</comment>
<dbReference type="STRING" id="1499967.U27_03177"/>
<gene>
    <name evidence="8" type="ORF">U27_03177</name>
</gene>
<feature type="compositionally biased region" description="Low complexity" evidence="5">
    <location>
        <begin position="161"/>
        <end position="178"/>
    </location>
</feature>
<evidence type="ECO:0000256" key="4">
    <source>
        <dbReference type="PROSITE-ProRule" id="PRU00473"/>
    </source>
</evidence>
<sequence>MKTRYAIAHIMFVMFCTMLLAAAVVGQAQPAPSETRKIVPVPRENIEVTAWFDKQCGAPYTQGEKIMINFRANKDAYITVYDIDTRGQVSVLFPNKMMPDNLVRGNQTYSMPNPSYTYDLVVEGPEGIEYVDVVASSDPYYQWNYNQGEPPWLQEWGLKGQQQRSISSQSDSTYKQSSEFQNRPSQLSPEGEKNLARNFSLSQGLRKQIQSKMVVQPRVVEQPKSQDYGTATCYFYVVSAQLKPNPTRPPQSYPTPLPSDEQYLQQLQQTLQQRTRYNITQSGKRLIVKIPNEINGRTFLFEFDSYALRNGARQDLDMIADILMQYPATKIVVAGHTDNIGSAEYNQRLSKHRAKAVADYLINRSVQPSRISRVGYGESRPVASNSTEQGRRLNRRIELVIRVNTQR</sequence>
<keyword evidence="2 4" id="KW-0472">Membrane</keyword>
<evidence type="ECO:0000313" key="8">
    <source>
        <dbReference type="EMBL" id="GAK56215.1"/>
    </source>
</evidence>
<dbReference type="InterPro" id="IPR006665">
    <property type="entry name" value="OmpA-like"/>
</dbReference>
<feature type="region of interest" description="Disordered" evidence="5">
    <location>
        <begin position="161"/>
        <end position="192"/>
    </location>
</feature>
<evidence type="ECO:0000256" key="6">
    <source>
        <dbReference type="SAM" id="SignalP"/>
    </source>
</evidence>
<dbReference type="EMBL" id="DF820464">
    <property type="protein sequence ID" value="GAK56215.1"/>
    <property type="molecule type" value="Genomic_DNA"/>
</dbReference>
<dbReference type="Pfam" id="PF14326">
    <property type="entry name" value="DUF4384"/>
    <property type="match status" value="1"/>
</dbReference>
<dbReference type="eggNOG" id="COG2885">
    <property type="taxonomic scope" value="Bacteria"/>
</dbReference>
<dbReference type="eggNOG" id="COG1470">
    <property type="taxonomic scope" value="Bacteria"/>
</dbReference>
<accession>A0A081BV60</accession>
<evidence type="ECO:0000256" key="2">
    <source>
        <dbReference type="ARBA" id="ARBA00023136"/>
    </source>
</evidence>
<dbReference type="InterPro" id="IPR036737">
    <property type="entry name" value="OmpA-like_sf"/>
</dbReference>
<dbReference type="InterPro" id="IPR050330">
    <property type="entry name" value="Bact_OuterMem_StrucFunc"/>
</dbReference>
<dbReference type="GO" id="GO:0009279">
    <property type="term" value="C:cell outer membrane"/>
    <property type="evidence" value="ECO:0007669"/>
    <property type="project" value="UniProtKB-SubCell"/>
</dbReference>
<dbReference type="PRINTS" id="PR01021">
    <property type="entry name" value="OMPADOMAIN"/>
</dbReference>
<dbReference type="InterPro" id="IPR006664">
    <property type="entry name" value="OMP_bac"/>
</dbReference>
<dbReference type="SUPFAM" id="SSF103088">
    <property type="entry name" value="OmpA-like"/>
    <property type="match status" value="1"/>
</dbReference>
<proteinExistence type="predicted"/>
<organism evidence="8 9">
    <name type="scientific">Vecturithrix granuli</name>
    <dbReference type="NCBI Taxonomy" id="1499967"/>
    <lineage>
        <taxon>Bacteria</taxon>
        <taxon>Candidatus Moduliflexota</taxon>
        <taxon>Candidatus Vecturitrichia</taxon>
        <taxon>Candidatus Vecturitrichales</taxon>
        <taxon>Candidatus Vecturitrichaceae</taxon>
        <taxon>Candidatus Vecturithrix</taxon>
    </lineage>
</organism>
<dbReference type="Pfam" id="PF00691">
    <property type="entry name" value="OmpA"/>
    <property type="match status" value="1"/>
</dbReference>
<evidence type="ECO:0000256" key="3">
    <source>
        <dbReference type="ARBA" id="ARBA00023237"/>
    </source>
</evidence>
<name>A0A081BV60_VECG1</name>
<dbReference type="Proteomes" id="UP000030661">
    <property type="component" value="Unassembled WGS sequence"/>
</dbReference>
<feature type="signal peptide" evidence="6">
    <location>
        <begin position="1"/>
        <end position="21"/>
    </location>
</feature>
<dbReference type="PANTHER" id="PTHR30329:SF21">
    <property type="entry name" value="LIPOPROTEIN YIAD-RELATED"/>
    <property type="match status" value="1"/>
</dbReference>
<dbReference type="PROSITE" id="PS51123">
    <property type="entry name" value="OMPA_2"/>
    <property type="match status" value="1"/>
</dbReference>
<evidence type="ECO:0000256" key="5">
    <source>
        <dbReference type="SAM" id="MobiDB-lite"/>
    </source>
</evidence>
<keyword evidence="9" id="KW-1185">Reference proteome</keyword>
<dbReference type="InterPro" id="IPR025493">
    <property type="entry name" value="DUF4384"/>
</dbReference>
<feature type="domain" description="OmpA-like" evidence="7">
    <location>
        <begin position="288"/>
        <end position="405"/>
    </location>
</feature>
<dbReference type="CDD" id="cd07185">
    <property type="entry name" value="OmpA_C-like"/>
    <property type="match status" value="1"/>
</dbReference>
<feature type="chain" id="PRO_5001755402" evidence="6">
    <location>
        <begin position="22"/>
        <end position="407"/>
    </location>
</feature>
<evidence type="ECO:0000259" key="7">
    <source>
        <dbReference type="PROSITE" id="PS51123"/>
    </source>
</evidence>
<dbReference type="PANTHER" id="PTHR30329">
    <property type="entry name" value="STATOR ELEMENT OF FLAGELLAR MOTOR COMPLEX"/>
    <property type="match status" value="1"/>
</dbReference>
<dbReference type="Gene3D" id="3.30.1330.60">
    <property type="entry name" value="OmpA-like domain"/>
    <property type="match status" value="1"/>
</dbReference>
<dbReference type="AlphaFoldDB" id="A0A081BV60"/>
<reference evidence="8 9" key="1">
    <citation type="journal article" date="2015" name="PeerJ">
        <title>First genomic representation of candidate bacterial phylum KSB3 points to enhanced environmental sensing as a trigger of wastewater bulking.</title>
        <authorList>
            <person name="Sekiguchi Y."/>
            <person name="Ohashi A."/>
            <person name="Parks D.H."/>
            <person name="Yamauchi T."/>
            <person name="Tyson G.W."/>
            <person name="Hugenholtz P."/>
        </authorList>
    </citation>
    <scope>NUCLEOTIDE SEQUENCE [LARGE SCALE GENOMIC DNA]</scope>
</reference>
<evidence type="ECO:0000313" key="9">
    <source>
        <dbReference type="Proteomes" id="UP000030661"/>
    </source>
</evidence>
<keyword evidence="3" id="KW-0998">Cell outer membrane</keyword>
<evidence type="ECO:0000256" key="1">
    <source>
        <dbReference type="ARBA" id="ARBA00004442"/>
    </source>
</evidence>
<keyword evidence="6" id="KW-0732">Signal</keyword>